<feature type="transmembrane region" description="Helical" evidence="7">
    <location>
        <begin position="20"/>
        <end position="38"/>
    </location>
</feature>
<keyword evidence="6 7" id="KW-0472">Membrane</keyword>
<reference evidence="10" key="1">
    <citation type="journal article" date="2019" name="Int. J. Syst. Evol. Microbiol.">
        <title>The Global Catalogue of Microorganisms (GCM) 10K type strain sequencing project: providing services to taxonomists for standard genome sequencing and annotation.</title>
        <authorList>
            <consortium name="The Broad Institute Genomics Platform"/>
            <consortium name="The Broad Institute Genome Sequencing Center for Infectious Disease"/>
            <person name="Wu L."/>
            <person name="Ma J."/>
        </authorList>
    </citation>
    <scope>NUCLEOTIDE SEQUENCE [LARGE SCALE GENOMIC DNA]</scope>
    <source>
        <strain evidence="10">JCM 17440</strain>
    </source>
</reference>
<name>A0ABP8C523_9ACTN</name>
<proteinExistence type="predicted"/>
<keyword evidence="3" id="KW-1003">Cell membrane</keyword>
<comment type="subcellular location">
    <subcellularLocation>
        <location evidence="1">Cell membrane</location>
        <topology evidence="1">Multi-pass membrane protein</topology>
    </subcellularLocation>
</comment>
<evidence type="ECO:0000256" key="6">
    <source>
        <dbReference type="ARBA" id="ARBA00023136"/>
    </source>
</evidence>
<organism evidence="9 10">
    <name type="scientific">Actinomadura meridiana</name>
    <dbReference type="NCBI Taxonomy" id="559626"/>
    <lineage>
        <taxon>Bacteria</taxon>
        <taxon>Bacillati</taxon>
        <taxon>Actinomycetota</taxon>
        <taxon>Actinomycetes</taxon>
        <taxon>Streptosporangiales</taxon>
        <taxon>Thermomonosporaceae</taxon>
        <taxon>Actinomadura</taxon>
    </lineage>
</organism>
<feature type="transmembrane region" description="Helical" evidence="7">
    <location>
        <begin position="44"/>
        <end position="62"/>
    </location>
</feature>
<dbReference type="SUPFAM" id="SSF103473">
    <property type="entry name" value="MFS general substrate transporter"/>
    <property type="match status" value="1"/>
</dbReference>
<keyword evidence="10" id="KW-1185">Reference proteome</keyword>
<evidence type="ECO:0000259" key="8">
    <source>
        <dbReference type="PROSITE" id="PS50850"/>
    </source>
</evidence>
<evidence type="ECO:0000256" key="7">
    <source>
        <dbReference type="SAM" id="Phobius"/>
    </source>
</evidence>
<feature type="transmembrane region" description="Helical" evidence="7">
    <location>
        <begin position="95"/>
        <end position="116"/>
    </location>
</feature>
<evidence type="ECO:0000313" key="9">
    <source>
        <dbReference type="EMBL" id="GAA4233841.1"/>
    </source>
</evidence>
<keyword evidence="4 7" id="KW-0812">Transmembrane</keyword>
<dbReference type="Proteomes" id="UP001501710">
    <property type="component" value="Unassembled WGS sequence"/>
</dbReference>
<evidence type="ECO:0000256" key="3">
    <source>
        <dbReference type="ARBA" id="ARBA00022475"/>
    </source>
</evidence>
<dbReference type="RefSeq" id="WP_344898232.1">
    <property type="nucleotide sequence ID" value="NZ_BAABAS010000007.1"/>
</dbReference>
<gene>
    <name evidence="9" type="ORF">GCM10022254_37240</name>
</gene>
<accession>A0ABP8C523</accession>
<dbReference type="Gene3D" id="1.20.1250.20">
    <property type="entry name" value="MFS general substrate transporter like domains"/>
    <property type="match status" value="1"/>
</dbReference>
<feature type="transmembrane region" description="Helical" evidence="7">
    <location>
        <begin position="122"/>
        <end position="142"/>
    </location>
</feature>
<evidence type="ECO:0000256" key="4">
    <source>
        <dbReference type="ARBA" id="ARBA00022692"/>
    </source>
</evidence>
<feature type="domain" description="Major facilitator superfamily (MFS) profile" evidence="8">
    <location>
        <begin position="1"/>
        <end position="145"/>
    </location>
</feature>
<keyword evidence="2" id="KW-0813">Transport</keyword>
<dbReference type="PROSITE" id="PS50850">
    <property type="entry name" value="MFS"/>
    <property type="match status" value="1"/>
</dbReference>
<evidence type="ECO:0000313" key="10">
    <source>
        <dbReference type="Proteomes" id="UP001501710"/>
    </source>
</evidence>
<keyword evidence="5 7" id="KW-1133">Transmembrane helix</keyword>
<dbReference type="InterPro" id="IPR011701">
    <property type="entry name" value="MFS"/>
</dbReference>
<dbReference type="InterPro" id="IPR036259">
    <property type="entry name" value="MFS_trans_sf"/>
</dbReference>
<protein>
    <recommendedName>
        <fullName evidence="8">Major facilitator superfamily (MFS) profile domain-containing protein</fullName>
    </recommendedName>
</protein>
<dbReference type="Pfam" id="PF07690">
    <property type="entry name" value="MFS_1"/>
    <property type="match status" value="1"/>
</dbReference>
<dbReference type="InterPro" id="IPR020846">
    <property type="entry name" value="MFS_dom"/>
</dbReference>
<dbReference type="PANTHER" id="PTHR42718:SF46">
    <property type="entry name" value="BLR6921 PROTEIN"/>
    <property type="match status" value="1"/>
</dbReference>
<dbReference type="PANTHER" id="PTHR42718">
    <property type="entry name" value="MAJOR FACILITATOR SUPERFAMILY MULTIDRUG TRANSPORTER MFSC"/>
    <property type="match status" value="1"/>
</dbReference>
<sequence length="151" mass="14613">MIVGLRVTPRLMRRVPDRTLVIVGALIASGGFLWQSAITADGGYVSGLLGPAVLVSIGGGLLNTPLTSTVTSGINKRDAGAAAGLMNTAKQVGGALGLAVLTAAVAGHGTAPAALAGAYGDAFLIMAAMLAVVAAASVVLPARSPGAGLPS</sequence>
<evidence type="ECO:0000256" key="1">
    <source>
        <dbReference type="ARBA" id="ARBA00004651"/>
    </source>
</evidence>
<comment type="caution">
    <text evidence="9">The sequence shown here is derived from an EMBL/GenBank/DDBJ whole genome shotgun (WGS) entry which is preliminary data.</text>
</comment>
<evidence type="ECO:0000256" key="2">
    <source>
        <dbReference type="ARBA" id="ARBA00022448"/>
    </source>
</evidence>
<evidence type="ECO:0000256" key="5">
    <source>
        <dbReference type="ARBA" id="ARBA00022989"/>
    </source>
</evidence>
<dbReference type="EMBL" id="BAABAS010000007">
    <property type="protein sequence ID" value="GAA4233841.1"/>
    <property type="molecule type" value="Genomic_DNA"/>
</dbReference>